<dbReference type="InterPro" id="IPR006300">
    <property type="entry name" value="FlgB"/>
</dbReference>
<dbReference type="PANTHER" id="PTHR30435:SF12">
    <property type="entry name" value="FLAGELLAR BASAL BODY ROD PROTEIN FLGB"/>
    <property type="match status" value="1"/>
</dbReference>
<protein>
    <recommendedName>
        <fullName evidence="3 6">Flagellar basal body rod protein FlgB</fullName>
    </recommendedName>
</protein>
<evidence type="ECO:0000313" key="8">
    <source>
        <dbReference type="EMBL" id="MBO8464357.1"/>
    </source>
</evidence>
<evidence type="ECO:0000259" key="7">
    <source>
        <dbReference type="Pfam" id="PF00460"/>
    </source>
</evidence>
<comment type="subunit">
    <text evidence="6">The basal body constitutes a major portion of the flagellar organelle and consists of a number of rings mounted on a central rod.</text>
</comment>
<dbReference type="EMBL" id="JADIML010000302">
    <property type="protein sequence ID" value="MBO8464357.1"/>
    <property type="molecule type" value="Genomic_DNA"/>
</dbReference>
<keyword evidence="8" id="KW-0282">Flagellum</keyword>
<evidence type="ECO:0000256" key="1">
    <source>
        <dbReference type="ARBA" id="ARBA00004117"/>
    </source>
</evidence>
<keyword evidence="8" id="KW-0969">Cilium</keyword>
<feature type="domain" description="Flagellar basal body rod protein N-terminal" evidence="7">
    <location>
        <begin position="21"/>
        <end position="39"/>
    </location>
</feature>
<organism evidence="8 9">
    <name type="scientific">Candidatus Scybalomonas excrementavium</name>
    <dbReference type="NCBI Taxonomy" id="2840943"/>
    <lineage>
        <taxon>Bacteria</taxon>
        <taxon>Bacillati</taxon>
        <taxon>Bacillota</taxon>
        <taxon>Clostridia</taxon>
        <taxon>Lachnospirales</taxon>
        <taxon>Lachnospiraceae</taxon>
        <taxon>Lachnospiraceae incertae sedis</taxon>
        <taxon>Candidatus Scybalomonas</taxon>
    </lineage>
</organism>
<comment type="similarity">
    <text evidence="2 6">Belongs to the flagella basal body rod proteins family.</text>
</comment>
<evidence type="ECO:0000256" key="5">
    <source>
        <dbReference type="ARBA" id="ARBA00024934"/>
    </source>
</evidence>
<dbReference type="InterPro" id="IPR019776">
    <property type="entry name" value="Flagellar_basal_body_rod_CS"/>
</dbReference>
<dbReference type="GO" id="GO:0071978">
    <property type="term" value="P:bacterial-type flagellum-dependent swarming motility"/>
    <property type="evidence" value="ECO:0007669"/>
    <property type="project" value="TreeGrafter"/>
</dbReference>
<dbReference type="PROSITE" id="PS00588">
    <property type="entry name" value="FLAGELLA_BB_ROD"/>
    <property type="match status" value="1"/>
</dbReference>
<sequence>MSSIFGNEFLMTSKALDLVWQQQQLTANNIANVDTPNYKAQNLSFEEEFKSRLNHAFQNQDSKAVKRAIESTKGNVITTTASKKVDGNSVDADVENVELVKTALQYQYLIQAFNSDYNRLRTVIRGN</sequence>
<keyword evidence="8" id="KW-0966">Cell projection</keyword>
<reference evidence="8" key="1">
    <citation type="submission" date="2020-10" db="EMBL/GenBank/DDBJ databases">
        <authorList>
            <person name="Gilroy R."/>
        </authorList>
    </citation>
    <scope>NUCLEOTIDE SEQUENCE</scope>
    <source>
        <strain evidence="8">E3-2379</strain>
    </source>
</reference>
<dbReference type="Proteomes" id="UP000823618">
    <property type="component" value="Unassembled WGS sequence"/>
</dbReference>
<name>A0A9D9N8P4_9FIRM</name>
<comment type="caution">
    <text evidence="8">The sequence shown here is derived from an EMBL/GenBank/DDBJ whole genome shotgun (WGS) entry which is preliminary data.</text>
</comment>
<dbReference type="PIRSF" id="PIRSF002889">
    <property type="entry name" value="Rod_FlgB"/>
    <property type="match status" value="1"/>
</dbReference>
<reference evidence="8" key="2">
    <citation type="journal article" date="2021" name="PeerJ">
        <title>Extensive microbial diversity within the chicken gut microbiome revealed by metagenomics and culture.</title>
        <authorList>
            <person name="Gilroy R."/>
            <person name="Ravi A."/>
            <person name="Getino M."/>
            <person name="Pursley I."/>
            <person name="Horton D.L."/>
            <person name="Alikhan N.F."/>
            <person name="Baker D."/>
            <person name="Gharbi K."/>
            <person name="Hall N."/>
            <person name="Watson M."/>
            <person name="Adriaenssens E.M."/>
            <person name="Foster-Nyarko E."/>
            <person name="Jarju S."/>
            <person name="Secka A."/>
            <person name="Antonio M."/>
            <person name="Oren A."/>
            <person name="Chaudhuri R.R."/>
            <person name="La Ragione R."/>
            <person name="Hildebrand F."/>
            <person name="Pallen M.J."/>
        </authorList>
    </citation>
    <scope>NUCLEOTIDE SEQUENCE</scope>
    <source>
        <strain evidence="8">E3-2379</strain>
    </source>
</reference>
<proteinExistence type="inferred from homology"/>
<evidence type="ECO:0000256" key="4">
    <source>
        <dbReference type="ARBA" id="ARBA00023143"/>
    </source>
</evidence>
<gene>
    <name evidence="8" type="primary">flgB</name>
    <name evidence="8" type="ORF">IAC13_10540</name>
</gene>
<accession>A0A9D9N8P4</accession>
<dbReference type="GO" id="GO:0030694">
    <property type="term" value="C:bacterial-type flagellum basal body, rod"/>
    <property type="evidence" value="ECO:0007669"/>
    <property type="project" value="InterPro"/>
</dbReference>
<dbReference type="AlphaFoldDB" id="A0A9D9N8P4"/>
<comment type="function">
    <text evidence="5 6">Structural component of flagellum, the bacterial motility apparatus. Part of the rod structure of flagellar basal body.</text>
</comment>
<dbReference type="PANTHER" id="PTHR30435">
    <property type="entry name" value="FLAGELLAR PROTEIN"/>
    <property type="match status" value="1"/>
</dbReference>
<dbReference type="Pfam" id="PF00460">
    <property type="entry name" value="Flg_bb_rod"/>
    <property type="match status" value="1"/>
</dbReference>
<evidence type="ECO:0000256" key="6">
    <source>
        <dbReference type="PIRNR" id="PIRNR002889"/>
    </source>
</evidence>
<keyword evidence="4 6" id="KW-0975">Bacterial flagellum</keyword>
<evidence type="ECO:0000256" key="2">
    <source>
        <dbReference type="ARBA" id="ARBA00009677"/>
    </source>
</evidence>
<evidence type="ECO:0000256" key="3">
    <source>
        <dbReference type="ARBA" id="ARBA00014376"/>
    </source>
</evidence>
<evidence type="ECO:0000313" key="9">
    <source>
        <dbReference type="Proteomes" id="UP000823618"/>
    </source>
</evidence>
<dbReference type="InterPro" id="IPR001444">
    <property type="entry name" value="Flag_bb_rod_N"/>
</dbReference>
<comment type="subcellular location">
    <subcellularLocation>
        <location evidence="1 6">Bacterial flagellum basal body</location>
    </subcellularLocation>
</comment>
<dbReference type="NCBIfam" id="TIGR01396">
    <property type="entry name" value="FlgB"/>
    <property type="match status" value="1"/>
</dbReference>